<sequence length="167" mass="20344">MKPDEEKFLKTFLDKFDCHFDAVFEDWVHSAAYDFSNWRIYRGDTYIHFENQKMPYQISCHKYVVDIVELDTGSTPLRFRFNYLKIHNPLTKIPLAFERFLQKYGANIKKNHTTFSTDISDWYYDKDNNKYTCAEYELTFLKNRQAILRDTIMDMRINYFNWSDEND</sequence>
<dbReference type="EMBL" id="JBBVUL010000005">
    <property type="protein sequence ID" value="MEL0564942.1"/>
    <property type="molecule type" value="Genomic_DNA"/>
</dbReference>
<organism evidence="1 2">
    <name type="scientific">Lactobacillus jensenii</name>
    <dbReference type="NCBI Taxonomy" id="109790"/>
    <lineage>
        <taxon>Bacteria</taxon>
        <taxon>Bacillati</taxon>
        <taxon>Bacillota</taxon>
        <taxon>Bacilli</taxon>
        <taxon>Lactobacillales</taxon>
        <taxon>Lactobacillaceae</taxon>
        <taxon>Lactobacillus</taxon>
    </lineage>
</organism>
<evidence type="ECO:0000313" key="1">
    <source>
        <dbReference type="EMBL" id="MEL0564942.1"/>
    </source>
</evidence>
<comment type="caution">
    <text evidence="1">The sequence shown here is derived from an EMBL/GenBank/DDBJ whole genome shotgun (WGS) entry which is preliminary data.</text>
</comment>
<accession>A0ABU9FJ08</accession>
<dbReference type="RefSeq" id="WP_101850279.1">
    <property type="nucleotide sequence ID" value="NZ_CATOVC010000001.1"/>
</dbReference>
<gene>
    <name evidence="1" type="ORF">AAC431_03255</name>
</gene>
<keyword evidence="2" id="KW-1185">Reference proteome</keyword>
<evidence type="ECO:0000313" key="2">
    <source>
        <dbReference type="Proteomes" id="UP001385848"/>
    </source>
</evidence>
<reference evidence="1 2" key="1">
    <citation type="submission" date="2024-04" db="EMBL/GenBank/DDBJ databases">
        <title>Three lactobacilli isolated from voided urine samples from females with type 2 diabetes.</title>
        <authorList>
            <person name="Kula A."/>
            <person name="Stegman N."/>
            <person name="Putonti C."/>
        </authorList>
    </citation>
    <scope>NUCLEOTIDE SEQUENCE [LARGE SCALE GENOMIC DNA]</scope>
    <source>
        <strain evidence="1 2">1855</strain>
    </source>
</reference>
<dbReference type="Proteomes" id="UP001385848">
    <property type="component" value="Unassembled WGS sequence"/>
</dbReference>
<proteinExistence type="predicted"/>
<name>A0ABU9FJ08_LACJE</name>
<protein>
    <submittedName>
        <fullName evidence="1">Uncharacterized protein</fullName>
    </submittedName>
</protein>